<gene>
    <name evidence="2" type="ORF">F5147DRAFT_363639</name>
</gene>
<dbReference type="OrthoDB" id="2676733at2759"/>
<accession>A0A9P7F0A4</accession>
<protein>
    <submittedName>
        <fullName evidence="2">Uncharacterized protein</fullName>
    </submittedName>
</protein>
<evidence type="ECO:0000313" key="3">
    <source>
        <dbReference type="Proteomes" id="UP000823399"/>
    </source>
</evidence>
<feature type="compositionally biased region" description="Low complexity" evidence="1">
    <location>
        <begin position="125"/>
        <end position="135"/>
    </location>
</feature>
<name>A0A9P7F0A4_9AGAM</name>
<feature type="compositionally biased region" description="Basic and acidic residues" evidence="1">
    <location>
        <begin position="42"/>
        <end position="59"/>
    </location>
</feature>
<dbReference type="Proteomes" id="UP000823399">
    <property type="component" value="Unassembled WGS sequence"/>
</dbReference>
<dbReference type="RefSeq" id="XP_041288694.1">
    <property type="nucleotide sequence ID" value="XM_041429396.1"/>
</dbReference>
<keyword evidence="3" id="KW-1185">Reference proteome</keyword>
<feature type="compositionally biased region" description="Polar residues" evidence="1">
    <location>
        <begin position="66"/>
        <end position="89"/>
    </location>
</feature>
<organism evidence="2 3">
    <name type="scientific">Suillus discolor</name>
    <dbReference type="NCBI Taxonomy" id="1912936"/>
    <lineage>
        <taxon>Eukaryota</taxon>
        <taxon>Fungi</taxon>
        <taxon>Dikarya</taxon>
        <taxon>Basidiomycota</taxon>
        <taxon>Agaricomycotina</taxon>
        <taxon>Agaricomycetes</taxon>
        <taxon>Agaricomycetidae</taxon>
        <taxon>Boletales</taxon>
        <taxon>Suillineae</taxon>
        <taxon>Suillaceae</taxon>
        <taxon>Suillus</taxon>
    </lineage>
</organism>
<comment type="caution">
    <text evidence="2">The sequence shown here is derived from an EMBL/GenBank/DDBJ whole genome shotgun (WGS) entry which is preliminary data.</text>
</comment>
<feature type="compositionally biased region" description="Polar residues" evidence="1">
    <location>
        <begin position="136"/>
        <end position="149"/>
    </location>
</feature>
<reference evidence="2" key="1">
    <citation type="journal article" date="2020" name="New Phytol.">
        <title>Comparative genomics reveals dynamic genome evolution in host specialist ectomycorrhizal fungi.</title>
        <authorList>
            <person name="Lofgren L.A."/>
            <person name="Nguyen N.H."/>
            <person name="Vilgalys R."/>
            <person name="Ruytinx J."/>
            <person name="Liao H.L."/>
            <person name="Branco S."/>
            <person name="Kuo A."/>
            <person name="LaButti K."/>
            <person name="Lipzen A."/>
            <person name="Andreopoulos W."/>
            <person name="Pangilinan J."/>
            <person name="Riley R."/>
            <person name="Hundley H."/>
            <person name="Na H."/>
            <person name="Barry K."/>
            <person name="Grigoriev I.V."/>
            <person name="Stajich J.E."/>
            <person name="Kennedy P.G."/>
        </authorList>
    </citation>
    <scope>NUCLEOTIDE SEQUENCE</scope>
    <source>
        <strain evidence="2">FC423</strain>
    </source>
</reference>
<dbReference type="GeneID" id="64691655"/>
<feature type="region of interest" description="Disordered" evidence="1">
    <location>
        <begin position="1"/>
        <end position="149"/>
    </location>
</feature>
<dbReference type="AlphaFoldDB" id="A0A9P7F0A4"/>
<evidence type="ECO:0000256" key="1">
    <source>
        <dbReference type="SAM" id="MobiDB-lite"/>
    </source>
</evidence>
<dbReference type="EMBL" id="JABBWM010000063">
    <property type="protein sequence ID" value="KAG2097936.1"/>
    <property type="molecule type" value="Genomic_DNA"/>
</dbReference>
<proteinExistence type="predicted"/>
<sequence length="149" mass="15423">MSCPTLSVDMTEEDERVTEQAGGRLADQPSGPKCSTMQGIESIKRQRTTEPTHSPEDMIIHMNTEPKPSSPDTVVGSKPTSPVSPSLSAPLQEKMDVASTGQVGIASDEVSIPLVPSDTAVGSNPTSPSSVTPSPAQKQTAGPPSGDNL</sequence>
<evidence type="ECO:0000313" key="2">
    <source>
        <dbReference type="EMBL" id="KAG2097936.1"/>
    </source>
</evidence>